<keyword evidence="2" id="KW-1185">Reference proteome</keyword>
<comment type="caution">
    <text evidence="1">The sequence shown here is derived from an EMBL/GenBank/DDBJ whole genome shotgun (WGS) entry which is preliminary data.</text>
</comment>
<dbReference type="Gene3D" id="3.30.420.40">
    <property type="match status" value="2"/>
</dbReference>
<proteinExistence type="predicted"/>
<dbReference type="InterPro" id="IPR005338">
    <property type="entry name" value="Anhydro_N_Ac-Mur_kinase"/>
</dbReference>
<dbReference type="EMBL" id="JANBVN010000040">
    <property type="protein sequence ID" value="KAJ9158230.1"/>
    <property type="molecule type" value="Genomic_DNA"/>
</dbReference>
<dbReference type="SUPFAM" id="SSF53067">
    <property type="entry name" value="Actin-like ATPase domain"/>
    <property type="match status" value="1"/>
</dbReference>
<name>A0AA38W1C5_9PEZI</name>
<sequence length="369" mass="39879">MPSAVNQSWGAPLSLKVIDHNAGTSMDGVNLVHVHFTQDRRPPLLTCSSCATENIQYESEEMAIVNIQLGQVIADAVSSFAKDHGFDLEKEVDLIGGQGQTIWHSPLPELFEGDQMRAHLDMAKIAIIAAKTAVTSLGSFRVSGMALDRQGCPLFAALDSLLLNHPTLNRAVQNIGGIGNFSILPKGNQEYDKDGAMGAKGKVDQTIVDEVLAGPYFMHDIPKTTGRETFGDRMAEDICDKMLARGATLEDCVATITRITAQSLADAYEPWCPEGGVDEIYMGGGGSYNPNIVNCLKQRMPNTRITYVDEIGIPVGAKEALGFAPLTHECFVGRPMIVPKNTESDKPGVVGQIQPGMNMHRIMQAVAHF</sequence>
<dbReference type="PANTHER" id="PTHR30605">
    <property type="entry name" value="ANHYDRO-N-ACETYLMURAMIC ACID KINASE"/>
    <property type="match status" value="1"/>
</dbReference>
<evidence type="ECO:0000313" key="2">
    <source>
        <dbReference type="Proteomes" id="UP001174691"/>
    </source>
</evidence>
<dbReference type="InterPro" id="IPR043129">
    <property type="entry name" value="ATPase_NBD"/>
</dbReference>
<evidence type="ECO:0000313" key="1">
    <source>
        <dbReference type="EMBL" id="KAJ9158230.1"/>
    </source>
</evidence>
<reference evidence="1" key="1">
    <citation type="submission" date="2022-07" db="EMBL/GenBank/DDBJ databases">
        <title>Fungi with potential for degradation of polypropylene.</title>
        <authorList>
            <person name="Gostincar C."/>
        </authorList>
    </citation>
    <scope>NUCLEOTIDE SEQUENCE</scope>
    <source>
        <strain evidence="1">EXF-13287</strain>
    </source>
</reference>
<dbReference type="PANTHER" id="PTHR30605:SF2">
    <property type="entry name" value="UPF0075 DOMAIN-CONTAINING PROTEIN"/>
    <property type="match status" value="1"/>
</dbReference>
<gene>
    <name evidence="1" type="ORF">NKR19_g3520</name>
</gene>
<dbReference type="GO" id="GO:0006040">
    <property type="term" value="P:amino sugar metabolic process"/>
    <property type="evidence" value="ECO:0007669"/>
    <property type="project" value="InterPro"/>
</dbReference>
<accession>A0AA38W1C5</accession>
<dbReference type="GO" id="GO:0016773">
    <property type="term" value="F:phosphotransferase activity, alcohol group as acceptor"/>
    <property type="evidence" value="ECO:0007669"/>
    <property type="project" value="InterPro"/>
</dbReference>
<dbReference type="GO" id="GO:0005524">
    <property type="term" value="F:ATP binding"/>
    <property type="evidence" value="ECO:0007669"/>
    <property type="project" value="InterPro"/>
</dbReference>
<organism evidence="1 2">
    <name type="scientific">Coniochaeta hoffmannii</name>
    <dbReference type="NCBI Taxonomy" id="91930"/>
    <lineage>
        <taxon>Eukaryota</taxon>
        <taxon>Fungi</taxon>
        <taxon>Dikarya</taxon>
        <taxon>Ascomycota</taxon>
        <taxon>Pezizomycotina</taxon>
        <taxon>Sordariomycetes</taxon>
        <taxon>Sordariomycetidae</taxon>
        <taxon>Coniochaetales</taxon>
        <taxon>Coniochaetaceae</taxon>
        <taxon>Coniochaeta</taxon>
    </lineage>
</organism>
<protein>
    <submittedName>
        <fullName evidence="1">UPF0075-domain-containing protein</fullName>
    </submittedName>
</protein>
<dbReference type="AlphaFoldDB" id="A0AA38W1C5"/>
<dbReference type="Proteomes" id="UP001174691">
    <property type="component" value="Unassembled WGS sequence"/>
</dbReference>
<dbReference type="GO" id="GO:0009254">
    <property type="term" value="P:peptidoglycan turnover"/>
    <property type="evidence" value="ECO:0007669"/>
    <property type="project" value="InterPro"/>
</dbReference>
<dbReference type="Pfam" id="PF03702">
    <property type="entry name" value="AnmK"/>
    <property type="match status" value="2"/>
</dbReference>